<sequence length="49" mass="5721">MEDDDPARLAWSVERDRRGSGTVRETALCPVCARVHVRDIEARLPQDWW</sequence>
<gene>
    <name evidence="1" type="ORF">ACFQH9_00040</name>
</gene>
<dbReference type="Proteomes" id="UP001596119">
    <property type="component" value="Unassembled WGS sequence"/>
</dbReference>
<proteinExistence type="predicted"/>
<evidence type="ECO:0000313" key="2">
    <source>
        <dbReference type="Proteomes" id="UP001596119"/>
    </source>
</evidence>
<protein>
    <submittedName>
        <fullName evidence="1">Uncharacterized protein</fullName>
    </submittedName>
</protein>
<name>A0ABW1I2P0_9PSEU</name>
<dbReference type="EMBL" id="JBHSQK010000001">
    <property type="protein sequence ID" value="MFC5946664.1"/>
    <property type="molecule type" value="Genomic_DNA"/>
</dbReference>
<organism evidence="1 2">
    <name type="scientific">Pseudonocardia lutea</name>
    <dbReference type="NCBI Taxonomy" id="2172015"/>
    <lineage>
        <taxon>Bacteria</taxon>
        <taxon>Bacillati</taxon>
        <taxon>Actinomycetota</taxon>
        <taxon>Actinomycetes</taxon>
        <taxon>Pseudonocardiales</taxon>
        <taxon>Pseudonocardiaceae</taxon>
        <taxon>Pseudonocardia</taxon>
    </lineage>
</organism>
<accession>A0ABW1I2P0</accession>
<comment type="caution">
    <text evidence="1">The sequence shown here is derived from an EMBL/GenBank/DDBJ whole genome shotgun (WGS) entry which is preliminary data.</text>
</comment>
<reference evidence="2" key="1">
    <citation type="journal article" date="2019" name="Int. J. Syst. Evol. Microbiol.">
        <title>The Global Catalogue of Microorganisms (GCM) 10K type strain sequencing project: providing services to taxonomists for standard genome sequencing and annotation.</title>
        <authorList>
            <consortium name="The Broad Institute Genomics Platform"/>
            <consortium name="The Broad Institute Genome Sequencing Center for Infectious Disease"/>
            <person name="Wu L."/>
            <person name="Ma J."/>
        </authorList>
    </citation>
    <scope>NUCLEOTIDE SEQUENCE [LARGE SCALE GENOMIC DNA]</scope>
    <source>
        <strain evidence="2">CGMCC 4.7397</strain>
    </source>
</reference>
<dbReference type="RefSeq" id="WP_379562771.1">
    <property type="nucleotide sequence ID" value="NZ_JBHSQK010000001.1"/>
</dbReference>
<evidence type="ECO:0000313" key="1">
    <source>
        <dbReference type="EMBL" id="MFC5946664.1"/>
    </source>
</evidence>
<keyword evidence="2" id="KW-1185">Reference proteome</keyword>